<accession>A0A409WJ91</accession>
<keyword evidence="1" id="KW-0175">Coiled coil</keyword>
<feature type="compositionally biased region" description="Polar residues" evidence="2">
    <location>
        <begin position="181"/>
        <end position="190"/>
    </location>
</feature>
<feature type="compositionally biased region" description="Polar residues" evidence="2">
    <location>
        <begin position="149"/>
        <end position="163"/>
    </location>
</feature>
<feature type="compositionally biased region" description="Polar residues" evidence="2">
    <location>
        <begin position="221"/>
        <end position="240"/>
    </location>
</feature>
<protein>
    <submittedName>
        <fullName evidence="3">Uncharacterized protein</fullName>
    </submittedName>
</protein>
<dbReference type="OrthoDB" id="432685at2759"/>
<name>A0A409WJ91_9AGAR</name>
<comment type="caution">
    <text evidence="3">The sequence shown here is derived from an EMBL/GenBank/DDBJ whole genome shotgun (WGS) entry which is preliminary data.</text>
</comment>
<feature type="coiled-coil region" evidence="1">
    <location>
        <begin position="402"/>
        <end position="478"/>
    </location>
</feature>
<reference evidence="3 4" key="1">
    <citation type="journal article" date="2018" name="Evol. Lett.">
        <title>Horizontal gene cluster transfer increased hallucinogenic mushroom diversity.</title>
        <authorList>
            <person name="Reynolds H.T."/>
            <person name="Vijayakumar V."/>
            <person name="Gluck-Thaler E."/>
            <person name="Korotkin H.B."/>
            <person name="Matheny P.B."/>
            <person name="Slot J.C."/>
        </authorList>
    </citation>
    <scope>NUCLEOTIDE SEQUENCE [LARGE SCALE GENOMIC DNA]</scope>
    <source>
        <strain evidence="3 4">2629</strain>
    </source>
</reference>
<feature type="coiled-coil region" evidence="1">
    <location>
        <begin position="307"/>
        <end position="373"/>
    </location>
</feature>
<proteinExistence type="predicted"/>
<sequence length="893" mass="99648">MAANYHLRDITQQIFEQHPNAHLNEQNEPVVPADDLFDVFDTISERLGGGTILSDSEREQFIDLCTQNRGLEVTPEIVWKLIEARSTTSPPRSPRSDEDRGHDFEDFDGSHSRAQSNESYGGRISRPPSRGPTTPNVKSPLDSERRQRSTPLNSVVPPSSWSRPTPHHRRKSDAGSRSDSESQASPSAWASRTGRNRAPSNPTSPSPTSYNSDFQFPPNSPGNNRPASRPSSRGGYNSNYEYGYMSNDDNNQTVKRRPRSRYGGYNDSFDAGVSSLPMPRTSGPDSDDDENDASLVQERQPTLSMISMEEHERMEALQRANEELTRKLAELRDTLERRIAEHEQEMLMRENHLEELKSELLASNREEKELRAKDARNMAQITALEADIAKTAKALELSKNTYSSLQKQYQEQTALSERYREDIRRRDETIRSMKDAATLQEIEISKWAKEHEIWEERIRQLETELSSAIEAHSQLDEQKHENLLLKETIDRMRFEIDTMRDAASSGAAGSGLSSAANTISKSLGAELQGKMNWDMEEEHLDDSGEMLSEGTAVAEEEIDSDQEEEDIIQTIITKKKRKVASRANVIETRRTFEEVKEYSDNGTQYDATLFSVNHGMQTEPEYKPKKASFSIQTDEMPQPKPVPPPTPRITVEMEIQTETAEEEVSAQHDESLASSSSTVVPVADVPTPKGKSKLLDPLDDPPTYNQATEEERAVDDALKKWHGGARFPFDAVPGGVSEETLEDWKALKQELGVDCLVIDKIIANTLKAAGPSTSSSSRRDEKLPARRSRFYNIYNTYVYGEKSSSSSIVKSLVAQGLMVVGASALVMMVLAPQQAHHYAIPGGPTYYDRAAWSSFNTMGPGGEGFGPDGTAAVWNFLGRLGGGAARIARGWPT</sequence>
<evidence type="ECO:0000256" key="1">
    <source>
        <dbReference type="SAM" id="Coils"/>
    </source>
</evidence>
<feature type="region of interest" description="Disordered" evidence="2">
    <location>
        <begin position="84"/>
        <end position="293"/>
    </location>
</feature>
<evidence type="ECO:0000256" key="2">
    <source>
        <dbReference type="SAM" id="MobiDB-lite"/>
    </source>
</evidence>
<evidence type="ECO:0000313" key="4">
    <source>
        <dbReference type="Proteomes" id="UP000284842"/>
    </source>
</evidence>
<gene>
    <name evidence="3" type="ORF">CVT24_002739</name>
</gene>
<dbReference type="AlphaFoldDB" id="A0A409WJ91"/>
<keyword evidence="4" id="KW-1185">Reference proteome</keyword>
<dbReference type="InParanoid" id="A0A409WJ91"/>
<evidence type="ECO:0000313" key="3">
    <source>
        <dbReference type="EMBL" id="PPQ78593.1"/>
    </source>
</evidence>
<feature type="compositionally biased region" description="Basic and acidic residues" evidence="2">
    <location>
        <begin position="94"/>
        <end position="111"/>
    </location>
</feature>
<dbReference type="EMBL" id="NHTK01005457">
    <property type="protein sequence ID" value="PPQ78593.1"/>
    <property type="molecule type" value="Genomic_DNA"/>
</dbReference>
<dbReference type="Proteomes" id="UP000284842">
    <property type="component" value="Unassembled WGS sequence"/>
</dbReference>
<dbReference type="STRING" id="181874.A0A409WJ91"/>
<feature type="region of interest" description="Disordered" evidence="2">
    <location>
        <begin position="658"/>
        <end position="700"/>
    </location>
</feature>
<organism evidence="3 4">
    <name type="scientific">Panaeolus cyanescens</name>
    <dbReference type="NCBI Taxonomy" id="181874"/>
    <lineage>
        <taxon>Eukaryota</taxon>
        <taxon>Fungi</taxon>
        <taxon>Dikarya</taxon>
        <taxon>Basidiomycota</taxon>
        <taxon>Agaricomycotina</taxon>
        <taxon>Agaricomycetes</taxon>
        <taxon>Agaricomycetidae</taxon>
        <taxon>Agaricales</taxon>
        <taxon>Agaricineae</taxon>
        <taxon>Galeropsidaceae</taxon>
        <taxon>Panaeolus</taxon>
    </lineage>
</organism>
<feature type="compositionally biased region" description="Low complexity" evidence="2">
    <location>
        <begin position="199"/>
        <end position="212"/>
    </location>
</feature>